<name>A0AAV6HIH4_9ERIC</name>
<evidence type="ECO:0000313" key="3">
    <source>
        <dbReference type="Proteomes" id="UP000823749"/>
    </source>
</evidence>
<evidence type="ECO:0000256" key="1">
    <source>
        <dbReference type="SAM" id="MobiDB-lite"/>
    </source>
</evidence>
<accession>A0AAV6HIH4</accession>
<reference evidence="2" key="1">
    <citation type="submission" date="2020-08" db="EMBL/GenBank/DDBJ databases">
        <title>Plant Genome Project.</title>
        <authorList>
            <person name="Zhang R.-G."/>
        </authorList>
    </citation>
    <scope>NUCLEOTIDE SEQUENCE</scope>
    <source>
        <strain evidence="2">WSP0</strain>
        <tissue evidence="2">Leaf</tissue>
    </source>
</reference>
<gene>
    <name evidence="2" type="ORF">RHGRI_038832</name>
</gene>
<feature type="region of interest" description="Disordered" evidence="1">
    <location>
        <begin position="33"/>
        <end position="54"/>
    </location>
</feature>
<protein>
    <submittedName>
        <fullName evidence="2">Uncharacterized protein</fullName>
    </submittedName>
</protein>
<comment type="caution">
    <text evidence="2">The sequence shown here is derived from an EMBL/GenBank/DDBJ whole genome shotgun (WGS) entry which is preliminary data.</text>
</comment>
<dbReference type="Proteomes" id="UP000823749">
    <property type="component" value="Unassembled WGS sequence"/>
</dbReference>
<proteinExistence type="predicted"/>
<dbReference type="AlphaFoldDB" id="A0AAV6HIH4"/>
<sequence length="88" mass="9022">MKSGSSSNPVFGSDFWKEEMNTLADPCLGEGGFVKGSSDPVVGKSGGRSSDDRSKRLMAGVVMIDGRGGGGGGRNARGVAKDWVWVGA</sequence>
<keyword evidence="3" id="KW-1185">Reference proteome</keyword>
<dbReference type="EMBL" id="JACTNZ010000041">
    <property type="protein sequence ID" value="KAG5512756.1"/>
    <property type="molecule type" value="Genomic_DNA"/>
</dbReference>
<organism evidence="2 3">
    <name type="scientific">Rhododendron griersonianum</name>
    <dbReference type="NCBI Taxonomy" id="479676"/>
    <lineage>
        <taxon>Eukaryota</taxon>
        <taxon>Viridiplantae</taxon>
        <taxon>Streptophyta</taxon>
        <taxon>Embryophyta</taxon>
        <taxon>Tracheophyta</taxon>
        <taxon>Spermatophyta</taxon>
        <taxon>Magnoliopsida</taxon>
        <taxon>eudicotyledons</taxon>
        <taxon>Gunneridae</taxon>
        <taxon>Pentapetalae</taxon>
        <taxon>asterids</taxon>
        <taxon>Ericales</taxon>
        <taxon>Ericaceae</taxon>
        <taxon>Ericoideae</taxon>
        <taxon>Rhodoreae</taxon>
        <taxon>Rhododendron</taxon>
    </lineage>
</organism>
<evidence type="ECO:0000313" key="2">
    <source>
        <dbReference type="EMBL" id="KAG5512756.1"/>
    </source>
</evidence>